<keyword evidence="3" id="KW-1185">Reference proteome</keyword>
<feature type="transmembrane region" description="Helical" evidence="1">
    <location>
        <begin position="52"/>
        <end position="69"/>
    </location>
</feature>
<proteinExistence type="predicted"/>
<dbReference type="AlphaFoldDB" id="A0A2C8F935"/>
<feature type="transmembrane region" description="Helical" evidence="1">
    <location>
        <begin position="12"/>
        <end position="32"/>
    </location>
</feature>
<gene>
    <name evidence="2" type="ORF">DPRO_2027</name>
</gene>
<evidence type="ECO:0000256" key="1">
    <source>
        <dbReference type="SAM" id="Phobius"/>
    </source>
</evidence>
<dbReference type="KEGG" id="pprf:DPRO_2027"/>
<name>A0A2C8F935_9BACT</name>
<keyword evidence="1" id="KW-0812">Transmembrane</keyword>
<evidence type="ECO:0000313" key="2">
    <source>
        <dbReference type="EMBL" id="SOB58931.1"/>
    </source>
</evidence>
<protein>
    <submittedName>
        <fullName evidence="2">Uncharacterized protein</fullName>
    </submittedName>
</protein>
<reference evidence="3" key="1">
    <citation type="submission" date="2017-09" db="EMBL/GenBank/DDBJ databases">
        <authorList>
            <person name="Regsiter A."/>
            <person name="William W."/>
        </authorList>
    </citation>
    <scope>NUCLEOTIDE SEQUENCE [LARGE SCALE GENOMIC DNA]</scope>
    <source>
        <strain evidence="3">500-1</strain>
    </source>
</reference>
<dbReference type="EMBL" id="LT907975">
    <property type="protein sequence ID" value="SOB58931.1"/>
    <property type="molecule type" value="Genomic_DNA"/>
</dbReference>
<keyword evidence="1" id="KW-1133">Transmembrane helix</keyword>
<organism evidence="2 3">
    <name type="scientific">Pseudodesulfovibrio profundus</name>
    <dbReference type="NCBI Taxonomy" id="57320"/>
    <lineage>
        <taxon>Bacteria</taxon>
        <taxon>Pseudomonadati</taxon>
        <taxon>Thermodesulfobacteriota</taxon>
        <taxon>Desulfovibrionia</taxon>
        <taxon>Desulfovibrionales</taxon>
        <taxon>Desulfovibrionaceae</taxon>
    </lineage>
</organism>
<sequence length="108" mass="11359">MSKKSEPNRNKIPPIGWVELIAGAMLVLFGASLINDPVVSFKGGVEADISPFNVPAAAVSIGIGLYLLWNSMSKTVPDETTCPKCGEVFSSDDTSVGNCPSCGSKLRK</sequence>
<dbReference type="Proteomes" id="UP000219215">
    <property type="component" value="Chromosome DPRO"/>
</dbReference>
<evidence type="ECO:0000313" key="3">
    <source>
        <dbReference type="Proteomes" id="UP000219215"/>
    </source>
</evidence>
<dbReference type="RefSeq" id="WP_157917435.1">
    <property type="nucleotide sequence ID" value="NZ_LT907975.1"/>
</dbReference>
<keyword evidence="1" id="KW-0472">Membrane</keyword>
<accession>A0A2C8F935</accession>